<dbReference type="EMBL" id="LAZR01000001">
    <property type="protein sequence ID" value="KKO12543.1"/>
    <property type="molecule type" value="Genomic_DNA"/>
</dbReference>
<dbReference type="SUPFAM" id="SSF56645">
    <property type="entry name" value="Acyl-CoA dehydrogenase NM domain-like"/>
    <property type="match status" value="1"/>
</dbReference>
<dbReference type="InterPro" id="IPR036250">
    <property type="entry name" value="AcylCo_DH-like_C"/>
</dbReference>
<evidence type="ECO:0000256" key="6">
    <source>
        <dbReference type="SAM" id="MobiDB-lite"/>
    </source>
</evidence>
<protein>
    <recommendedName>
        <fullName evidence="11">Acyl-CoA dehydrogenase</fullName>
    </recommendedName>
</protein>
<dbReference type="InterPro" id="IPR013786">
    <property type="entry name" value="AcylCoA_DH/ox_N"/>
</dbReference>
<comment type="caution">
    <text evidence="10">The sequence shown here is derived from an EMBL/GenBank/DDBJ whole genome shotgun (WGS) entry which is preliminary data.</text>
</comment>
<reference evidence="10" key="1">
    <citation type="journal article" date="2015" name="Nature">
        <title>Complex archaea that bridge the gap between prokaryotes and eukaryotes.</title>
        <authorList>
            <person name="Spang A."/>
            <person name="Saw J.H."/>
            <person name="Jorgensen S.L."/>
            <person name="Zaremba-Niedzwiedzka K."/>
            <person name="Martijn J."/>
            <person name="Lind A.E."/>
            <person name="van Eijk R."/>
            <person name="Schleper C."/>
            <person name="Guy L."/>
            <person name="Ettema T.J."/>
        </authorList>
    </citation>
    <scope>NUCLEOTIDE SEQUENCE</scope>
</reference>
<evidence type="ECO:0000259" key="7">
    <source>
        <dbReference type="Pfam" id="PF00441"/>
    </source>
</evidence>
<feature type="domain" description="Acyl-CoA oxidase/dehydrogenase middle" evidence="8">
    <location>
        <begin position="129"/>
        <end position="223"/>
    </location>
</feature>
<dbReference type="InterPro" id="IPR006091">
    <property type="entry name" value="Acyl-CoA_Oxase/DH_mid-dom"/>
</dbReference>
<evidence type="ECO:0000259" key="9">
    <source>
        <dbReference type="Pfam" id="PF02771"/>
    </source>
</evidence>
<dbReference type="SUPFAM" id="SSF47203">
    <property type="entry name" value="Acyl-CoA dehydrogenase C-terminal domain-like"/>
    <property type="match status" value="1"/>
</dbReference>
<dbReference type="InterPro" id="IPR052161">
    <property type="entry name" value="Mycobact_Acyl-CoA_DH"/>
</dbReference>
<dbReference type="Gene3D" id="1.20.140.10">
    <property type="entry name" value="Butyryl-CoA Dehydrogenase, subunit A, domain 3"/>
    <property type="match status" value="1"/>
</dbReference>
<dbReference type="AlphaFoldDB" id="A0A0F9WJ20"/>
<name>A0A0F9WJ20_9ZZZZ</name>
<evidence type="ECO:0000256" key="2">
    <source>
        <dbReference type="ARBA" id="ARBA00009347"/>
    </source>
</evidence>
<dbReference type="GO" id="GO:0005886">
    <property type="term" value="C:plasma membrane"/>
    <property type="evidence" value="ECO:0007669"/>
    <property type="project" value="TreeGrafter"/>
</dbReference>
<dbReference type="Pfam" id="PF00441">
    <property type="entry name" value="Acyl-CoA_dh_1"/>
    <property type="match status" value="1"/>
</dbReference>
<feature type="compositionally biased region" description="Polar residues" evidence="6">
    <location>
        <begin position="418"/>
        <end position="432"/>
    </location>
</feature>
<evidence type="ECO:0000256" key="5">
    <source>
        <dbReference type="ARBA" id="ARBA00023002"/>
    </source>
</evidence>
<keyword evidence="4" id="KW-0274">FAD</keyword>
<feature type="domain" description="Acyl-CoA dehydrogenase/oxidase C-terminal" evidence="7">
    <location>
        <begin position="235"/>
        <end position="400"/>
    </location>
</feature>
<keyword evidence="5" id="KW-0560">Oxidoreductase</keyword>
<dbReference type="Gene3D" id="2.40.110.10">
    <property type="entry name" value="Butyryl-CoA Dehydrogenase, subunit A, domain 2"/>
    <property type="match status" value="1"/>
</dbReference>
<feature type="domain" description="Acyl-CoA dehydrogenase/oxidase N-terminal" evidence="9">
    <location>
        <begin position="45"/>
        <end position="125"/>
    </location>
</feature>
<proteinExistence type="inferred from homology"/>
<dbReference type="Pfam" id="PF02770">
    <property type="entry name" value="Acyl-CoA_dh_M"/>
    <property type="match status" value="1"/>
</dbReference>
<comment type="cofactor">
    <cofactor evidence="1">
        <name>FAD</name>
        <dbReference type="ChEBI" id="CHEBI:57692"/>
    </cofactor>
</comment>
<evidence type="ECO:0000256" key="1">
    <source>
        <dbReference type="ARBA" id="ARBA00001974"/>
    </source>
</evidence>
<evidence type="ECO:0000313" key="10">
    <source>
        <dbReference type="EMBL" id="KKO12543.1"/>
    </source>
</evidence>
<dbReference type="InterPro" id="IPR037069">
    <property type="entry name" value="AcylCoA_DH/ox_N_sf"/>
</dbReference>
<evidence type="ECO:0000256" key="4">
    <source>
        <dbReference type="ARBA" id="ARBA00022827"/>
    </source>
</evidence>
<dbReference type="Pfam" id="PF02771">
    <property type="entry name" value="Acyl-CoA_dh_N"/>
    <property type="match status" value="1"/>
</dbReference>
<dbReference type="FunFam" id="2.40.110.10:FF:000011">
    <property type="entry name" value="Acyl-CoA dehydrogenase FadE34"/>
    <property type="match status" value="1"/>
</dbReference>
<dbReference type="PANTHER" id="PTHR43292">
    <property type="entry name" value="ACYL-COA DEHYDROGENASE"/>
    <property type="match status" value="1"/>
</dbReference>
<dbReference type="InterPro" id="IPR046373">
    <property type="entry name" value="Acyl-CoA_Oxase/DH_mid-dom_sf"/>
</dbReference>
<dbReference type="InterPro" id="IPR009075">
    <property type="entry name" value="AcylCo_DH/oxidase_C"/>
</dbReference>
<gene>
    <name evidence="10" type="ORF">LCGC14_0005580</name>
</gene>
<dbReference type="PANTHER" id="PTHR43292:SF3">
    <property type="entry name" value="ACYL-COA DEHYDROGENASE FADE29"/>
    <property type="match status" value="1"/>
</dbReference>
<dbReference type="InterPro" id="IPR009100">
    <property type="entry name" value="AcylCoA_DH/oxidase_NM_dom_sf"/>
</dbReference>
<evidence type="ECO:0000259" key="8">
    <source>
        <dbReference type="Pfam" id="PF02770"/>
    </source>
</evidence>
<accession>A0A0F9WJ20</accession>
<sequence length="432" mass="47401">MHDLEAFRAETRAWLEDNCPASMRTPMPEDEVVWGGRNAVFRNPDSKLWLERMADKGWTTPTWPQEYGGGGLDKAHSLVLAEEMQRIAARPPLVSFGISMLGPVLLEMATHEQKLEHIPKIVRGEIRWCQGYSEPGAGSDLAGLGTKAILQGDDYIINGSKIWTSYADQADWIFCLVRTDFEAPKHSGISFILFDMASSGVSTKPIKLISGNSVFCETFFDDVRVPVSNLVGRLNDGWTIAKRLLQHERTMISGFGLSSGRNNRGGLADSLAETAMLYRGDVVELSDPVLRDQIAQFRIDSEAFTLTSQRSAQEAKQSKGPNATSSVLKNYGCELNKRRYELALQAAGTQALGWESLTEDDSDFSQQELAVARQWLRSKGNSIEGGTYEVQLNVIAKRVLGLPDMTAMVGNTAGKQGATGQNSAAEKTATES</sequence>
<evidence type="ECO:0008006" key="11">
    <source>
        <dbReference type="Google" id="ProtNLM"/>
    </source>
</evidence>
<comment type="similarity">
    <text evidence="2">Belongs to the acyl-CoA dehydrogenase family.</text>
</comment>
<dbReference type="GO" id="GO:0016627">
    <property type="term" value="F:oxidoreductase activity, acting on the CH-CH group of donors"/>
    <property type="evidence" value="ECO:0007669"/>
    <property type="project" value="InterPro"/>
</dbReference>
<dbReference type="Gene3D" id="1.10.540.10">
    <property type="entry name" value="Acyl-CoA dehydrogenase/oxidase, N-terminal domain"/>
    <property type="match status" value="1"/>
</dbReference>
<feature type="region of interest" description="Disordered" evidence="6">
    <location>
        <begin position="413"/>
        <end position="432"/>
    </location>
</feature>
<evidence type="ECO:0000256" key="3">
    <source>
        <dbReference type="ARBA" id="ARBA00022630"/>
    </source>
</evidence>
<organism evidence="10">
    <name type="scientific">marine sediment metagenome</name>
    <dbReference type="NCBI Taxonomy" id="412755"/>
    <lineage>
        <taxon>unclassified sequences</taxon>
        <taxon>metagenomes</taxon>
        <taxon>ecological metagenomes</taxon>
    </lineage>
</organism>
<keyword evidence="3" id="KW-0285">Flavoprotein</keyword>
<dbReference type="GO" id="GO:0050660">
    <property type="term" value="F:flavin adenine dinucleotide binding"/>
    <property type="evidence" value="ECO:0007669"/>
    <property type="project" value="InterPro"/>
</dbReference>